<sequence length="188" mass="20979">MALANVTRNGEGRAGISDVPKVVLHRHGITQIFNAVKKCERSSEEQAIYLVKSTRNMATPITTACSLLHKANYPATLQASGSRGAPRWISIDEEARFQQICKPIGSFEYNLGNTVKLLCMWNNENRVLVKIVRADTPFVWEEIEQDLKPNNSSDKLEVGFGEYTAYAYLNPSDDGSKKLAVVVNFSFH</sequence>
<gene>
    <name evidence="1" type="ORF">V6N11_053892</name>
</gene>
<protein>
    <submittedName>
        <fullName evidence="1">Uncharacterized protein</fullName>
    </submittedName>
</protein>
<accession>A0ABR2S275</accession>
<evidence type="ECO:0000313" key="1">
    <source>
        <dbReference type="EMBL" id="KAK9019368.1"/>
    </source>
</evidence>
<dbReference type="EMBL" id="JBBPBN010000017">
    <property type="protein sequence ID" value="KAK9019368.1"/>
    <property type="molecule type" value="Genomic_DNA"/>
</dbReference>
<evidence type="ECO:0000313" key="2">
    <source>
        <dbReference type="Proteomes" id="UP001396334"/>
    </source>
</evidence>
<comment type="caution">
    <text evidence="1">The sequence shown here is derived from an EMBL/GenBank/DDBJ whole genome shotgun (WGS) entry which is preliminary data.</text>
</comment>
<proteinExistence type="predicted"/>
<reference evidence="1 2" key="1">
    <citation type="journal article" date="2024" name="G3 (Bethesda)">
        <title>Genome assembly of Hibiscus sabdariffa L. provides insights into metabolisms of medicinal natural products.</title>
        <authorList>
            <person name="Kim T."/>
        </authorList>
    </citation>
    <scope>NUCLEOTIDE SEQUENCE [LARGE SCALE GENOMIC DNA]</scope>
    <source>
        <strain evidence="1">TK-2024</strain>
        <tissue evidence="1">Old leaves</tissue>
    </source>
</reference>
<dbReference type="Proteomes" id="UP001396334">
    <property type="component" value="Unassembled WGS sequence"/>
</dbReference>
<organism evidence="1 2">
    <name type="scientific">Hibiscus sabdariffa</name>
    <name type="common">roselle</name>
    <dbReference type="NCBI Taxonomy" id="183260"/>
    <lineage>
        <taxon>Eukaryota</taxon>
        <taxon>Viridiplantae</taxon>
        <taxon>Streptophyta</taxon>
        <taxon>Embryophyta</taxon>
        <taxon>Tracheophyta</taxon>
        <taxon>Spermatophyta</taxon>
        <taxon>Magnoliopsida</taxon>
        <taxon>eudicotyledons</taxon>
        <taxon>Gunneridae</taxon>
        <taxon>Pentapetalae</taxon>
        <taxon>rosids</taxon>
        <taxon>malvids</taxon>
        <taxon>Malvales</taxon>
        <taxon>Malvaceae</taxon>
        <taxon>Malvoideae</taxon>
        <taxon>Hibiscus</taxon>
    </lineage>
</organism>
<keyword evidence="2" id="KW-1185">Reference proteome</keyword>
<name>A0ABR2S275_9ROSI</name>